<dbReference type="eggNOG" id="COG3580">
    <property type="taxonomic scope" value="Bacteria"/>
</dbReference>
<evidence type="ECO:0000259" key="1">
    <source>
        <dbReference type="Pfam" id="PF09989"/>
    </source>
</evidence>
<evidence type="ECO:0000313" key="2">
    <source>
        <dbReference type="EMBL" id="EOD00563.1"/>
    </source>
</evidence>
<gene>
    <name evidence="2" type="ORF">L21TH_1381</name>
</gene>
<dbReference type="AlphaFoldDB" id="R1ATV8"/>
<sequence>MSYRVGVPQGLLFYDYYPLWKEFLNNLGAEVVLSSKTNKKILDSGVSACVDEACLPVKVFHGHVKDLKDKVDYLFIPRLVSVKKKEFICPKFLGLPEMVKNSIEDLPPIIDVEINLRNSKLNLAKAVINAGKYFTSNMFKVYSAYNDALNHYKRYQNLISKGVIPIEAITMYNSFFNTNNKVTKSEATIMVIGHPYNIYDEHISMNLINKLKSKNVKIITPEMVDVKKANYYSSKLPKRMFWSFGRKIVGSAFAVMEEKKVNGMIYVSSFGCGLDSILIDLVQRKAEQRKIPFTLLTIDEHTGEAGINTRLEAFLDMIKWRLKNEDYFSTHG</sequence>
<reference evidence="2 3" key="1">
    <citation type="journal article" date="2015" name="Geomicrobiol. J.">
        <title>Caldisalinibacter kiritimatiensis gen. nov., sp. nov., a moderately thermohalophilic thiosulfate-reducing bacterium from a hypersaline microbial mat.</title>
        <authorList>
            <person name="Ben Hania W."/>
            <person name="Joseph M."/>
            <person name="Fiebig A."/>
            <person name="Bunk B."/>
            <person name="Klenk H.-P."/>
            <person name="Fardeau M.-L."/>
            <person name="Spring S."/>
        </authorList>
    </citation>
    <scope>NUCLEOTIDE SEQUENCE [LARGE SCALE GENOMIC DNA]</scope>
    <source>
        <strain evidence="2 3">L21-TH-D2</strain>
    </source>
</reference>
<evidence type="ECO:0000313" key="3">
    <source>
        <dbReference type="Proteomes" id="UP000013378"/>
    </source>
</evidence>
<dbReference type="PATRIC" id="fig|1304284.3.peg.1351"/>
<comment type="caution">
    <text evidence="2">The sequence shown here is derived from an EMBL/GenBank/DDBJ whole genome shotgun (WGS) entry which is preliminary data.</text>
</comment>
<dbReference type="EMBL" id="ARZA01000144">
    <property type="protein sequence ID" value="EOD00563.1"/>
    <property type="molecule type" value="Genomic_DNA"/>
</dbReference>
<dbReference type="Proteomes" id="UP000013378">
    <property type="component" value="Unassembled WGS sequence"/>
</dbReference>
<feature type="domain" description="DUF2229" evidence="1">
    <location>
        <begin position="4"/>
        <end position="224"/>
    </location>
</feature>
<dbReference type="OrthoDB" id="9780120at2"/>
<dbReference type="Gene3D" id="3.40.50.11900">
    <property type="match status" value="1"/>
</dbReference>
<dbReference type="InterPro" id="IPR018709">
    <property type="entry name" value="CoA_activase_DUF2229"/>
</dbReference>
<dbReference type="PANTHER" id="PTHR32329:SF2">
    <property type="entry name" value="BIFUNCTIONAL PROTEIN [INCLUDES 2-HYDROXYACYL-COA DEHYDRATASE (N-TER) AND ITS ACTIVATOR DOMAIN (C_TERM)"/>
    <property type="match status" value="1"/>
</dbReference>
<keyword evidence="3" id="KW-1185">Reference proteome</keyword>
<name>R1ATV8_9FIRM</name>
<dbReference type="InterPro" id="IPR051805">
    <property type="entry name" value="Dehydratase_Activator_Redct"/>
</dbReference>
<dbReference type="RefSeq" id="WP_006312600.1">
    <property type="nucleotide sequence ID" value="NZ_ARZA01000144.1"/>
</dbReference>
<accession>R1ATV8</accession>
<dbReference type="PANTHER" id="PTHR32329">
    <property type="entry name" value="BIFUNCTIONAL PROTEIN [INCLUDES 2-HYDROXYACYL-COA DEHYDRATASE (N-TER) AND ITS ACTIVATOR DOMAIN (C_TERM)-RELATED"/>
    <property type="match status" value="1"/>
</dbReference>
<organism evidence="2 3">
    <name type="scientific">Caldisalinibacter kiritimatiensis</name>
    <dbReference type="NCBI Taxonomy" id="1304284"/>
    <lineage>
        <taxon>Bacteria</taxon>
        <taxon>Bacillati</taxon>
        <taxon>Bacillota</taxon>
        <taxon>Tissierellia</taxon>
        <taxon>Tissierellales</taxon>
        <taxon>Thermohalobacteraceae</taxon>
        <taxon>Caldisalinibacter</taxon>
    </lineage>
</organism>
<protein>
    <recommendedName>
        <fullName evidence="1">DUF2229 domain-containing protein</fullName>
    </recommendedName>
</protein>
<dbReference type="STRING" id="1304284.L21TH_1381"/>
<dbReference type="Pfam" id="PF09989">
    <property type="entry name" value="DUF2229"/>
    <property type="match status" value="1"/>
</dbReference>
<proteinExistence type="predicted"/>